<evidence type="ECO:0000256" key="7">
    <source>
        <dbReference type="ARBA" id="ARBA00023145"/>
    </source>
</evidence>
<dbReference type="Gene3D" id="3.60.90.10">
    <property type="entry name" value="S-adenosylmethionine decarboxylase"/>
    <property type="match status" value="1"/>
</dbReference>
<evidence type="ECO:0000256" key="8">
    <source>
        <dbReference type="ARBA" id="ARBA00023239"/>
    </source>
</evidence>
<dbReference type="EMBL" id="QQAX01000006">
    <property type="protein sequence ID" value="RDI46090.1"/>
    <property type="molecule type" value="Genomic_DNA"/>
</dbReference>
<dbReference type="InterPro" id="IPR016067">
    <property type="entry name" value="S-AdoMet_deCO2ase_core"/>
</dbReference>
<dbReference type="InterPro" id="IPR042284">
    <property type="entry name" value="AdoMetDC_N"/>
</dbReference>
<dbReference type="NCBIfam" id="TIGR03330">
    <property type="entry name" value="SAM_DCase_Bsu"/>
    <property type="match status" value="1"/>
</dbReference>
<gene>
    <name evidence="11" type="ORF">C8D86_10698</name>
</gene>
<dbReference type="GO" id="GO:0004014">
    <property type="term" value="F:adenosylmethionine decarboxylase activity"/>
    <property type="evidence" value="ECO:0007669"/>
    <property type="project" value="InterPro"/>
</dbReference>
<name>A0A370GRZ2_9COXI</name>
<comment type="caution">
    <text evidence="11">The sequence shown here is derived from an EMBL/GenBank/DDBJ whole genome shotgun (WGS) entry which is preliminary data.</text>
</comment>
<dbReference type="AlphaFoldDB" id="A0A370GRZ2"/>
<evidence type="ECO:0000256" key="3">
    <source>
        <dbReference type="ARBA" id="ARBA00022793"/>
    </source>
</evidence>
<dbReference type="PANTHER" id="PTHR33866:SF2">
    <property type="entry name" value="S-ADENOSYLMETHIONINE DECARBOXYLASE PROENZYME"/>
    <property type="match status" value="1"/>
</dbReference>
<evidence type="ECO:0000256" key="4">
    <source>
        <dbReference type="ARBA" id="ARBA00022813"/>
    </source>
</evidence>
<dbReference type="Gene3D" id="3.30.160.750">
    <property type="match status" value="1"/>
</dbReference>
<dbReference type="PANTHER" id="PTHR33866">
    <property type="entry name" value="S-ADENOSYLMETHIONINE DECARBOXYLASE PROENZYME"/>
    <property type="match status" value="1"/>
</dbReference>
<keyword evidence="10" id="KW-0670">Pyruvate</keyword>
<sequence>MPIETQAVGNRAVSLPTRNPFLFEALLRENQLASAAIRHFQAQQMTETNRTHLDKSMYLGQHLLAEFTVRSVQLNSNQFEKLIRDAAILSGATILCSRFFQNKINGNISGIVVIEESHFSVHYLRDQHFIALDAYTCGHINLNAAVEHIKLKLRESPYDKIEFKRGIRKKDEDAFIPGIALLRGSTLGFFSPGKQLNNASLGQHVVAEFYYCDPGRINSSEFVLNHFRESLEANALPIKFNYVHQFQPQGISAVIIGNGYHLTVHDWPEHAYAAMDLCMFDDKVEPQKIMLSLAEEFQSQKAVCYQFPRGSYEGHHRQLQPVFPLLEARQQAEPIYYGPQLK</sequence>
<dbReference type="InterPro" id="IPR003826">
    <property type="entry name" value="AdoMetDC_fam_prok"/>
</dbReference>
<dbReference type="InterPro" id="IPR042286">
    <property type="entry name" value="AdoMetDC_C"/>
</dbReference>
<dbReference type="Pfam" id="PF02675">
    <property type="entry name" value="AdoMet_dc"/>
    <property type="match status" value="2"/>
</dbReference>
<dbReference type="SUPFAM" id="SSF56276">
    <property type="entry name" value="S-adenosylmethionine decarboxylase"/>
    <property type="match status" value="2"/>
</dbReference>
<dbReference type="Proteomes" id="UP000254720">
    <property type="component" value="Unassembled WGS sequence"/>
</dbReference>
<evidence type="ECO:0000256" key="1">
    <source>
        <dbReference type="ARBA" id="ARBA00001928"/>
    </source>
</evidence>
<evidence type="ECO:0000313" key="11">
    <source>
        <dbReference type="EMBL" id="RDI46090.1"/>
    </source>
</evidence>
<evidence type="ECO:0000256" key="2">
    <source>
        <dbReference type="ARBA" id="ARBA00022691"/>
    </source>
</evidence>
<keyword evidence="4" id="KW-0068">Autocatalytic cleavage</keyword>
<accession>A0A370GRZ2</accession>
<proteinExistence type="predicted"/>
<dbReference type="GO" id="GO:0008295">
    <property type="term" value="P:spermidine biosynthetic process"/>
    <property type="evidence" value="ECO:0007669"/>
    <property type="project" value="UniProtKB-KW"/>
</dbReference>
<keyword evidence="8" id="KW-0456">Lyase</keyword>
<keyword evidence="5" id="KW-0745">Spermidine biosynthesis</keyword>
<evidence type="ECO:0000256" key="9">
    <source>
        <dbReference type="ARBA" id="ARBA00023270"/>
    </source>
</evidence>
<evidence type="ECO:0000256" key="10">
    <source>
        <dbReference type="ARBA" id="ARBA00023317"/>
    </source>
</evidence>
<keyword evidence="2" id="KW-0949">S-adenosyl-L-methionine</keyword>
<dbReference type="Gene3D" id="3.30.360.110">
    <property type="entry name" value="S-adenosylmethionine decarboxylase domain"/>
    <property type="match status" value="1"/>
</dbReference>
<organism evidence="11 12">
    <name type="scientific">Aquicella lusitana</name>
    <dbReference type="NCBI Taxonomy" id="254246"/>
    <lineage>
        <taxon>Bacteria</taxon>
        <taxon>Pseudomonadati</taxon>
        <taxon>Pseudomonadota</taxon>
        <taxon>Gammaproteobacteria</taxon>
        <taxon>Legionellales</taxon>
        <taxon>Coxiellaceae</taxon>
        <taxon>Aquicella</taxon>
    </lineage>
</organism>
<dbReference type="GO" id="GO:0005829">
    <property type="term" value="C:cytosol"/>
    <property type="evidence" value="ECO:0007669"/>
    <property type="project" value="TreeGrafter"/>
</dbReference>
<keyword evidence="6" id="KW-0620">Polyamine biosynthesis</keyword>
<evidence type="ECO:0000256" key="6">
    <source>
        <dbReference type="ARBA" id="ARBA00023115"/>
    </source>
</evidence>
<keyword evidence="12" id="KW-1185">Reference proteome</keyword>
<evidence type="ECO:0000313" key="12">
    <source>
        <dbReference type="Proteomes" id="UP000254720"/>
    </source>
</evidence>
<dbReference type="RefSeq" id="WP_114833987.1">
    <property type="nucleotide sequence ID" value="NZ_LR699114.1"/>
</dbReference>
<reference evidence="11 12" key="1">
    <citation type="submission" date="2018-07" db="EMBL/GenBank/DDBJ databases">
        <title>Genomic Encyclopedia of Type Strains, Phase IV (KMG-IV): sequencing the most valuable type-strain genomes for metagenomic binning, comparative biology and taxonomic classification.</title>
        <authorList>
            <person name="Goeker M."/>
        </authorList>
    </citation>
    <scope>NUCLEOTIDE SEQUENCE [LARGE SCALE GENOMIC DNA]</scope>
    <source>
        <strain evidence="11 12">DSM 16500</strain>
    </source>
</reference>
<keyword evidence="7" id="KW-0865">Zymogen</keyword>
<dbReference type="InterPro" id="IPR017716">
    <property type="entry name" value="S-AdoMet_deCOase_pro-enz"/>
</dbReference>
<evidence type="ECO:0000256" key="5">
    <source>
        <dbReference type="ARBA" id="ARBA00023066"/>
    </source>
</evidence>
<keyword evidence="3" id="KW-0210">Decarboxylase</keyword>
<comment type="cofactor">
    <cofactor evidence="1">
        <name>pyruvate</name>
        <dbReference type="ChEBI" id="CHEBI:15361"/>
    </cofactor>
</comment>
<keyword evidence="9" id="KW-0704">Schiff base</keyword>
<protein>
    <submittedName>
        <fullName evidence="11">S-adenosylmethionine decarboxylase proenzyme</fullName>
    </submittedName>
</protein>
<dbReference type="OrthoDB" id="278697at2"/>